<dbReference type="CDD" id="cd14814">
    <property type="entry name" value="Peptidase_M15"/>
    <property type="match status" value="1"/>
</dbReference>
<feature type="domain" description="D-alanyl-D-alanine carboxypeptidase-like core" evidence="2">
    <location>
        <begin position="355"/>
        <end position="463"/>
    </location>
</feature>
<gene>
    <name evidence="3" type="ORF">GCM10007368_02550</name>
</gene>
<dbReference type="InterPro" id="IPR009045">
    <property type="entry name" value="Zn_M74/Hedgehog-like"/>
</dbReference>
<reference evidence="4" key="1">
    <citation type="journal article" date="2019" name="Int. J. Syst. Evol. Microbiol.">
        <title>The Global Catalogue of Microorganisms (GCM) 10K type strain sequencing project: providing services to taxonomists for standard genome sequencing and annotation.</title>
        <authorList>
            <consortium name="The Broad Institute Genomics Platform"/>
            <consortium name="The Broad Institute Genome Sequencing Center for Infectious Disease"/>
            <person name="Wu L."/>
            <person name="Ma J."/>
        </authorList>
    </citation>
    <scope>NUCLEOTIDE SEQUENCE [LARGE SCALE GENOMIC DNA]</scope>
    <source>
        <strain evidence="4">CCM 8653</strain>
    </source>
</reference>
<evidence type="ECO:0000259" key="2">
    <source>
        <dbReference type="Pfam" id="PF02557"/>
    </source>
</evidence>
<protein>
    <recommendedName>
        <fullName evidence="2">D-alanyl-D-alanine carboxypeptidase-like core domain-containing protein</fullName>
    </recommendedName>
</protein>
<feature type="region of interest" description="Disordered" evidence="1">
    <location>
        <begin position="68"/>
        <end position="89"/>
    </location>
</feature>
<feature type="compositionally biased region" description="Low complexity" evidence="1">
    <location>
        <begin position="190"/>
        <end position="211"/>
    </location>
</feature>
<dbReference type="EMBL" id="BMDG01000001">
    <property type="protein sequence ID" value="GGI04716.1"/>
    <property type="molecule type" value="Genomic_DNA"/>
</dbReference>
<sequence length="465" mass="47770">MTENDIARSDAPQPDGSPEPRPTTPYRRRRDVHRPDAARRRAGSRRAAVPATLTAVALSAGLATGVAATASGSPDTTAAPTAESTPAGDGVTVARTTAAGAQAAPQDVSSAQAALARARTVAHDAVGLSDEQREKIARKADRLRALVTGEKPAANDAAASAKASRSSERVPVADRAEADATEKADKAEATPEAEAPAEPAAGQPATAAPDTADLDTADLEPVAAVAVGDAITHPTLLSDDIAIATADAPAGAGTTGTTATGAGSGGGQLAATPAASEKLASATDSLTTTIDRAQSSRVEIEAAPATPAEILTAQVQAAREAAPALAKHADDTRGYENGRIPSGDLAELSFASGETLRRDAAEQLERLNTAYRAHFGSSLEIRDSYRSYESQVSVKASRGYFAAVPGYSDHGLAVAVDLNGGVEEFGSAQYEWLRDVAPKFGWDNPGWARADGRKPEAWHWEYSAR</sequence>
<accession>A0ABQ2B462</accession>
<feature type="region of interest" description="Disordered" evidence="1">
    <location>
        <begin position="251"/>
        <end position="270"/>
    </location>
</feature>
<keyword evidence="4" id="KW-1185">Reference proteome</keyword>
<feature type="compositionally biased region" description="Low complexity" evidence="1">
    <location>
        <begin position="251"/>
        <end position="261"/>
    </location>
</feature>
<feature type="compositionally biased region" description="Low complexity" evidence="1">
    <location>
        <begin position="74"/>
        <end position="89"/>
    </location>
</feature>
<dbReference type="InterPro" id="IPR003709">
    <property type="entry name" value="VanY-like_core_dom"/>
</dbReference>
<organism evidence="3 4">
    <name type="scientific">Isoptericola cucumis</name>
    <dbReference type="NCBI Taxonomy" id="1776856"/>
    <lineage>
        <taxon>Bacteria</taxon>
        <taxon>Bacillati</taxon>
        <taxon>Actinomycetota</taxon>
        <taxon>Actinomycetes</taxon>
        <taxon>Micrococcales</taxon>
        <taxon>Promicromonosporaceae</taxon>
        <taxon>Isoptericola</taxon>
    </lineage>
</organism>
<dbReference type="SUPFAM" id="SSF55166">
    <property type="entry name" value="Hedgehog/DD-peptidase"/>
    <property type="match status" value="1"/>
</dbReference>
<feature type="compositionally biased region" description="Low complexity" evidence="1">
    <location>
        <begin position="154"/>
        <end position="164"/>
    </location>
</feature>
<dbReference type="Pfam" id="PF02557">
    <property type="entry name" value="VanY"/>
    <property type="match status" value="1"/>
</dbReference>
<dbReference type="RefSeq" id="WP_188521829.1">
    <property type="nucleotide sequence ID" value="NZ_BMDG01000001.1"/>
</dbReference>
<feature type="region of interest" description="Disordered" evidence="1">
    <location>
        <begin position="1"/>
        <end position="49"/>
    </location>
</feature>
<dbReference type="Gene3D" id="3.30.1380.10">
    <property type="match status" value="1"/>
</dbReference>
<evidence type="ECO:0000256" key="1">
    <source>
        <dbReference type="SAM" id="MobiDB-lite"/>
    </source>
</evidence>
<dbReference type="Proteomes" id="UP000632535">
    <property type="component" value="Unassembled WGS sequence"/>
</dbReference>
<feature type="region of interest" description="Disordered" evidence="1">
    <location>
        <begin position="147"/>
        <end position="211"/>
    </location>
</feature>
<proteinExistence type="predicted"/>
<name>A0ABQ2B462_9MICO</name>
<comment type="caution">
    <text evidence="3">The sequence shown here is derived from an EMBL/GenBank/DDBJ whole genome shotgun (WGS) entry which is preliminary data.</text>
</comment>
<evidence type="ECO:0000313" key="3">
    <source>
        <dbReference type="EMBL" id="GGI04716.1"/>
    </source>
</evidence>
<evidence type="ECO:0000313" key="4">
    <source>
        <dbReference type="Proteomes" id="UP000632535"/>
    </source>
</evidence>
<feature type="compositionally biased region" description="Basic and acidic residues" evidence="1">
    <location>
        <begin position="165"/>
        <end position="189"/>
    </location>
</feature>